<dbReference type="InterPro" id="IPR052514">
    <property type="entry name" value="SAM-dependent_MTase"/>
</dbReference>
<evidence type="ECO:0000313" key="2">
    <source>
        <dbReference type="EMBL" id="KDF02358.1"/>
    </source>
</evidence>
<protein>
    <recommendedName>
        <fullName evidence="1">Methyltransferase FkbM domain-containing protein</fullName>
    </recommendedName>
</protein>
<dbReference type="PANTHER" id="PTHR34203:SF15">
    <property type="entry name" value="SLL1173 PROTEIN"/>
    <property type="match status" value="1"/>
</dbReference>
<feature type="domain" description="Methyltransferase FkbM" evidence="1">
    <location>
        <begin position="43"/>
        <end position="188"/>
    </location>
</feature>
<name>A0A064CU91_9MYCO</name>
<reference evidence="2" key="1">
    <citation type="submission" date="2014-05" db="EMBL/GenBank/DDBJ databases">
        <title>Genome sequence of Mycobacterium aromaticivorans strain JS19b1T (= DSM 45407T).</title>
        <authorList>
            <person name="Kwak Y."/>
            <person name="Park G.-S."/>
            <person name="Li Q.X."/>
            <person name="Lee S.-E."/>
            <person name="Shin J.-H."/>
        </authorList>
    </citation>
    <scope>NUCLEOTIDE SEQUENCE [LARGE SCALE GENOMIC DNA]</scope>
    <source>
        <strain evidence="2">JS19b1</strain>
    </source>
</reference>
<dbReference type="SUPFAM" id="SSF53335">
    <property type="entry name" value="S-adenosyl-L-methionine-dependent methyltransferases"/>
    <property type="match status" value="1"/>
</dbReference>
<dbReference type="AlphaFoldDB" id="A0A064CU91"/>
<organism evidence="2 3">
    <name type="scientific">Mycolicibacterium aromaticivorans JS19b1 = JCM 16368</name>
    <dbReference type="NCBI Taxonomy" id="1440774"/>
    <lineage>
        <taxon>Bacteria</taxon>
        <taxon>Bacillati</taxon>
        <taxon>Actinomycetota</taxon>
        <taxon>Actinomycetes</taxon>
        <taxon>Mycobacteriales</taxon>
        <taxon>Mycobacteriaceae</taxon>
        <taxon>Mycolicibacterium</taxon>
    </lineage>
</organism>
<dbReference type="PANTHER" id="PTHR34203">
    <property type="entry name" value="METHYLTRANSFERASE, FKBM FAMILY PROTEIN"/>
    <property type="match status" value="1"/>
</dbReference>
<comment type="caution">
    <text evidence="2">The sequence shown here is derived from an EMBL/GenBank/DDBJ whole genome shotgun (WGS) entry which is preliminary data.</text>
</comment>
<dbReference type="STRING" id="1440774.Y900_026325"/>
<keyword evidence="3" id="KW-1185">Reference proteome</keyword>
<dbReference type="Pfam" id="PF05050">
    <property type="entry name" value="Methyltransf_21"/>
    <property type="match status" value="1"/>
</dbReference>
<dbReference type="eggNOG" id="COG2520">
    <property type="taxonomic scope" value="Bacteria"/>
</dbReference>
<dbReference type="Proteomes" id="UP000022835">
    <property type="component" value="Unassembled WGS sequence"/>
</dbReference>
<evidence type="ECO:0000259" key="1">
    <source>
        <dbReference type="Pfam" id="PF05050"/>
    </source>
</evidence>
<gene>
    <name evidence="2" type="ORF">Y900_026325</name>
</gene>
<dbReference type="InterPro" id="IPR029063">
    <property type="entry name" value="SAM-dependent_MTases_sf"/>
</dbReference>
<dbReference type="NCBIfam" id="TIGR01444">
    <property type="entry name" value="fkbM_fam"/>
    <property type="match status" value="1"/>
</dbReference>
<accession>A0A064CU91</accession>
<sequence length="270" mass="29858">MGFSLMCRLTDMIGCYVWLFGEWEPDLTRFISGRLHDGDVFIDVGANIGYYSLLAARSVGDGGGVVAVEASPAIFDDLLANSHADALPDRIRLVNKAASATCGTLTVFSGPHHNAGMSTTLDTRGLHIESTIEAMPLDEILTSEEITSARIIKIDVEGAEPDVLAGMSNLIRSLRPDAEIAVELSPRWWPDPNLKPIDVLRPFLADGFKVYKMTNIYSPWRYLWPNDVNAATRIRDDELSRRAARLDLVLSRHDGESLPIEPLLDGRRVR</sequence>
<dbReference type="EMBL" id="JALN02000001">
    <property type="protein sequence ID" value="KDF02358.1"/>
    <property type="molecule type" value="Genomic_DNA"/>
</dbReference>
<dbReference type="InterPro" id="IPR006342">
    <property type="entry name" value="FkbM_mtfrase"/>
</dbReference>
<dbReference type="Gene3D" id="3.40.50.150">
    <property type="entry name" value="Vaccinia Virus protein VP39"/>
    <property type="match status" value="1"/>
</dbReference>
<proteinExistence type="predicted"/>
<evidence type="ECO:0000313" key="3">
    <source>
        <dbReference type="Proteomes" id="UP000022835"/>
    </source>
</evidence>